<name>A0ABW2BXE4_9PSEU</name>
<accession>A0ABW2BXE4</accession>
<organism evidence="3 4">
    <name type="scientific">Haloechinothrix salitolerans</name>
    <dbReference type="NCBI Taxonomy" id="926830"/>
    <lineage>
        <taxon>Bacteria</taxon>
        <taxon>Bacillati</taxon>
        <taxon>Actinomycetota</taxon>
        <taxon>Actinomycetes</taxon>
        <taxon>Pseudonocardiales</taxon>
        <taxon>Pseudonocardiaceae</taxon>
        <taxon>Haloechinothrix</taxon>
    </lineage>
</organism>
<evidence type="ECO:0000313" key="3">
    <source>
        <dbReference type="EMBL" id="MFC6867553.1"/>
    </source>
</evidence>
<keyword evidence="2" id="KW-0732">Signal</keyword>
<protein>
    <submittedName>
        <fullName evidence="3">Uncharacterized protein</fullName>
    </submittedName>
</protein>
<comment type="caution">
    <text evidence="3">The sequence shown here is derived from an EMBL/GenBank/DDBJ whole genome shotgun (WGS) entry which is preliminary data.</text>
</comment>
<reference evidence="4" key="1">
    <citation type="journal article" date="2019" name="Int. J. Syst. Evol. Microbiol.">
        <title>The Global Catalogue of Microorganisms (GCM) 10K type strain sequencing project: providing services to taxonomists for standard genome sequencing and annotation.</title>
        <authorList>
            <consortium name="The Broad Institute Genomics Platform"/>
            <consortium name="The Broad Institute Genome Sequencing Center for Infectious Disease"/>
            <person name="Wu L."/>
            <person name="Ma J."/>
        </authorList>
    </citation>
    <scope>NUCLEOTIDE SEQUENCE [LARGE SCALE GENOMIC DNA]</scope>
    <source>
        <strain evidence="4">KCTC 32255</strain>
    </source>
</reference>
<dbReference type="EMBL" id="JBHSXX010000001">
    <property type="protein sequence ID" value="MFC6867553.1"/>
    <property type="molecule type" value="Genomic_DNA"/>
</dbReference>
<feature type="signal peptide" evidence="2">
    <location>
        <begin position="1"/>
        <end position="16"/>
    </location>
</feature>
<dbReference type="RefSeq" id="WP_345405618.1">
    <property type="nucleotide sequence ID" value="NZ_BAABLA010000120.1"/>
</dbReference>
<evidence type="ECO:0000256" key="2">
    <source>
        <dbReference type="SAM" id="SignalP"/>
    </source>
</evidence>
<sequence length="98" mass="10068">MIKLLTVLCAATLVFASGCSGDAPEPPATSQTPAPATSEAQADPYEVYLENAPEGAPELSREDAQTRALLGCGRDWAPGTVDAVLAEAYKDLCDQAGG</sequence>
<proteinExistence type="predicted"/>
<feature type="chain" id="PRO_5045260535" evidence="2">
    <location>
        <begin position="17"/>
        <end position="98"/>
    </location>
</feature>
<dbReference type="Proteomes" id="UP001596337">
    <property type="component" value="Unassembled WGS sequence"/>
</dbReference>
<feature type="compositionally biased region" description="Low complexity" evidence="1">
    <location>
        <begin position="28"/>
        <end position="40"/>
    </location>
</feature>
<evidence type="ECO:0000313" key="4">
    <source>
        <dbReference type="Proteomes" id="UP001596337"/>
    </source>
</evidence>
<gene>
    <name evidence="3" type="ORF">ACFQGD_10360</name>
</gene>
<feature type="region of interest" description="Disordered" evidence="1">
    <location>
        <begin position="20"/>
        <end position="44"/>
    </location>
</feature>
<evidence type="ECO:0000256" key="1">
    <source>
        <dbReference type="SAM" id="MobiDB-lite"/>
    </source>
</evidence>
<keyword evidence="4" id="KW-1185">Reference proteome</keyword>
<dbReference type="PROSITE" id="PS51257">
    <property type="entry name" value="PROKAR_LIPOPROTEIN"/>
    <property type="match status" value="1"/>
</dbReference>